<dbReference type="InterPro" id="IPR001878">
    <property type="entry name" value="Znf_CCHC"/>
</dbReference>
<dbReference type="PANTHER" id="PTHR46888:SF1">
    <property type="entry name" value="RIBONUCLEASE H"/>
    <property type="match status" value="1"/>
</dbReference>
<proteinExistence type="predicted"/>
<dbReference type="GO" id="GO:0003676">
    <property type="term" value="F:nucleic acid binding"/>
    <property type="evidence" value="ECO:0007669"/>
    <property type="project" value="InterPro"/>
</dbReference>
<dbReference type="Gene3D" id="1.10.340.70">
    <property type="match status" value="1"/>
</dbReference>
<accession>A0AAE1K8D9</accession>
<evidence type="ECO:0000313" key="4">
    <source>
        <dbReference type="EMBL" id="KAK3865315.1"/>
    </source>
</evidence>
<keyword evidence="5" id="KW-1185">Reference proteome</keyword>
<keyword evidence="1" id="KW-0479">Metal-binding</keyword>
<feature type="domain" description="CCHC-type" evidence="3">
    <location>
        <begin position="74"/>
        <end position="87"/>
    </location>
</feature>
<dbReference type="EMBL" id="JAWQEG010003618">
    <property type="protein sequence ID" value="KAK3865315.1"/>
    <property type="molecule type" value="Genomic_DNA"/>
</dbReference>
<comment type="caution">
    <text evidence="4">The sequence shown here is derived from an EMBL/GenBank/DDBJ whole genome shotgun (WGS) entry which is preliminary data.</text>
</comment>
<dbReference type="PANTHER" id="PTHR46888">
    <property type="entry name" value="ZINC KNUCKLE DOMAINCONTAINING PROTEIN-RELATED"/>
    <property type="match status" value="1"/>
</dbReference>
<evidence type="ECO:0000256" key="1">
    <source>
        <dbReference type="PROSITE-ProRule" id="PRU00047"/>
    </source>
</evidence>
<feature type="region of interest" description="Disordered" evidence="2">
    <location>
        <begin position="114"/>
        <end position="135"/>
    </location>
</feature>
<keyword evidence="1" id="KW-0863">Zinc-finger</keyword>
<evidence type="ECO:0000259" key="3">
    <source>
        <dbReference type="PROSITE" id="PS50158"/>
    </source>
</evidence>
<dbReference type="InterPro" id="IPR041588">
    <property type="entry name" value="Integrase_H2C2"/>
</dbReference>
<dbReference type="FunFam" id="1.10.340.70:FF:000001">
    <property type="entry name" value="Retrovirus-related Pol polyprotein from transposon gypsy-like Protein"/>
    <property type="match status" value="1"/>
</dbReference>
<reference evidence="4" key="1">
    <citation type="submission" date="2023-10" db="EMBL/GenBank/DDBJ databases">
        <title>Genome assemblies of two species of porcelain crab, Petrolisthes cinctipes and Petrolisthes manimaculis (Anomura: Porcellanidae).</title>
        <authorList>
            <person name="Angst P."/>
        </authorList>
    </citation>
    <scope>NUCLEOTIDE SEQUENCE</scope>
    <source>
        <strain evidence="4">PB745_01</strain>
        <tissue evidence="4">Gill</tissue>
    </source>
</reference>
<gene>
    <name evidence="4" type="ORF">Pcinc_029066</name>
</gene>
<evidence type="ECO:0000256" key="2">
    <source>
        <dbReference type="SAM" id="MobiDB-lite"/>
    </source>
</evidence>
<protein>
    <recommendedName>
        <fullName evidence="3">CCHC-type domain-containing protein</fullName>
    </recommendedName>
</protein>
<dbReference type="SMART" id="SM00343">
    <property type="entry name" value="ZnF_C2HC"/>
    <property type="match status" value="1"/>
</dbReference>
<sequence>MQLFLKDRKPKDIEEMSEVADRYVESRGGWGLPRVAYKVAVKPNSADVMKQSTGKSEEVLTKPTEGKRKFHGNCFLCGKPGHSAKVCYTNRGKVEMVAGLQVNDHKVDPVKTREVTGNRVTDKPTQGYGFKDKHSSQTKDNVAACMGVDRSPDVVRNMTDGSNVESRGGTLPVLSIVCGSEARKMPIMNGTINGKEVEVLRDTGCSTAVVRLELVDEEQFMGETKTCVLLDGTNREFPVAHVLIDTPYYAGMLEVLCMHNPVYDLILGNLPQIREPSDPDPLWRPTGDEVCAVETRNQRKEARRQRAPLRVPEPVTGIVSTEELKEGQNEDRTLMPLHKLAESGEVKKSKNGNESMFCYSKGVLYRKFTTAGNLERIRQVVVPAKFRKQVLQLAHESILGGHLGAKKCNEKILNNFFWPGMQADTLRYCRSCGACQRSIPKAVIDDGTGEKNEEDEMEGHQDWGEMRKSAELLQVPTLHGSESTSDPVCRCEALIYVGPGGDRCVVERRPVWCSVVQSGGRNVT</sequence>
<evidence type="ECO:0000313" key="5">
    <source>
        <dbReference type="Proteomes" id="UP001286313"/>
    </source>
</evidence>
<dbReference type="GO" id="GO:0008270">
    <property type="term" value="F:zinc ion binding"/>
    <property type="evidence" value="ECO:0007669"/>
    <property type="project" value="UniProtKB-KW"/>
</dbReference>
<organism evidence="4 5">
    <name type="scientific">Petrolisthes cinctipes</name>
    <name type="common">Flat porcelain crab</name>
    <dbReference type="NCBI Taxonomy" id="88211"/>
    <lineage>
        <taxon>Eukaryota</taxon>
        <taxon>Metazoa</taxon>
        <taxon>Ecdysozoa</taxon>
        <taxon>Arthropoda</taxon>
        <taxon>Crustacea</taxon>
        <taxon>Multicrustacea</taxon>
        <taxon>Malacostraca</taxon>
        <taxon>Eumalacostraca</taxon>
        <taxon>Eucarida</taxon>
        <taxon>Decapoda</taxon>
        <taxon>Pleocyemata</taxon>
        <taxon>Anomura</taxon>
        <taxon>Galatheoidea</taxon>
        <taxon>Porcellanidae</taxon>
        <taxon>Petrolisthes</taxon>
    </lineage>
</organism>
<name>A0AAE1K8D9_PETCI</name>
<dbReference type="Pfam" id="PF17921">
    <property type="entry name" value="Integrase_H2C2"/>
    <property type="match status" value="1"/>
</dbReference>
<dbReference type="Proteomes" id="UP001286313">
    <property type="component" value="Unassembled WGS sequence"/>
</dbReference>
<dbReference type="PROSITE" id="PS50158">
    <property type="entry name" value="ZF_CCHC"/>
    <property type="match status" value="1"/>
</dbReference>
<keyword evidence="1" id="KW-0862">Zinc</keyword>
<dbReference type="AlphaFoldDB" id="A0AAE1K8D9"/>